<name>A0AC58S5E6_TOBAC</name>
<organism evidence="1 2">
    <name type="scientific">Nicotiana tabacum</name>
    <name type="common">Common tobacco</name>
    <dbReference type="NCBI Taxonomy" id="4097"/>
    <lineage>
        <taxon>Eukaryota</taxon>
        <taxon>Viridiplantae</taxon>
        <taxon>Streptophyta</taxon>
        <taxon>Embryophyta</taxon>
        <taxon>Tracheophyta</taxon>
        <taxon>Spermatophyta</taxon>
        <taxon>Magnoliopsida</taxon>
        <taxon>eudicotyledons</taxon>
        <taxon>Gunneridae</taxon>
        <taxon>Pentapetalae</taxon>
        <taxon>asterids</taxon>
        <taxon>lamiids</taxon>
        <taxon>Solanales</taxon>
        <taxon>Solanaceae</taxon>
        <taxon>Nicotianoideae</taxon>
        <taxon>Nicotianeae</taxon>
        <taxon>Nicotiana</taxon>
    </lineage>
</organism>
<evidence type="ECO:0000313" key="1">
    <source>
        <dbReference type="Proteomes" id="UP000790787"/>
    </source>
</evidence>
<proteinExistence type="predicted"/>
<protein>
    <submittedName>
        <fullName evidence="2">Uncharacterized protein LOC142165522</fullName>
    </submittedName>
</protein>
<dbReference type="RefSeq" id="XP_075080160.1">
    <property type="nucleotide sequence ID" value="XM_075224059.1"/>
</dbReference>
<keyword evidence="1" id="KW-1185">Reference proteome</keyword>
<gene>
    <name evidence="2" type="primary">LOC142165522</name>
</gene>
<reference evidence="1" key="1">
    <citation type="journal article" date="2014" name="Nat. Commun.">
        <title>The tobacco genome sequence and its comparison with those of tomato and potato.</title>
        <authorList>
            <person name="Sierro N."/>
            <person name="Battey J.N."/>
            <person name="Ouadi S."/>
            <person name="Bakaher N."/>
            <person name="Bovet L."/>
            <person name="Willig A."/>
            <person name="Goepfert S."/>
            <person name="Peitsch M.C."/>
            <person name="Ivanov N.V."/>
        </authorList>
    </citation>
    <scope>NUCLEOTIDE SEQUENCE [LARGE SCALE GENOMIC DNA]</scope>
</reference>
<evidence type="ECO:0000313" key="2">
    <source>
        <dbReference type="RefSeq" id="XP_075080160.1"/>
    </source>
</evidence>
<dbReference type="Proteomes" id="UP000790787">
    <property type="component" value="Chromosome 10"/>
</dbReference>
<sequence length="376" mass="42373">MAGISLSDFDSSPTWIVDTWAINQMAGGDLIRDVLSVSASKFNLLSVSKLTKALQCFEIKAFRSDNGSEFFNSLCGELFKSHGIIHQSSCPYSPQQNRVVERRHRHILEIARAIKFQGHLPSRSWGCCLEVVVYIINRVPSTILGNKSPFEVLHNRVPSLSHLRVIGCLCYATTLPRQDKFSPRAIPFVLLGYGIFQKGYKLYDMEHKTIFISRDVLFHDNIFTFSSKALDQDFSFPIMSTPSPTLDDPIFSPPHIPDQPSTIASHDAEVFDITDPSSITTNLPLSTHAPVINPEPPQRKFGRIFKPPIWLKDFVVPSKATNTCLYPLFGVVSYDTLTPRYQSSSPNSLLMLSLRVILKFPKILGGLRLWKLNYKL</sequence>
<accession>A0AC58S5E6</accession>
<reference evidence="2" key="2">
    <citation type="submission" date="2025-08" db="UniProtKB">
        <authorList>
            <consortium name="RefSeq"/>
        </authorList>
    </citation>
    <scope>IDENTIFICATION</scope>
    <source>
        <tissue evidence="2">Leaf</tissue>
    </source>
</reference>